<organism evidence="1 2">
    <name type="scientific">Phototrophicus methaneseepsis</name>
    <dbReference type="NCBI Taxonomy" id="2710758"/>
    <lineage>
        <taxon>Bacteria</taxon>
        <taxon>Bacillati</taxon>
        <taxon>Chloroflexota</taxon>
        <taxon>Candidatus Thermofontia</taxon>
        <taxon>Phototrophicales</taxon>
        <taxon>Phototrophicaceae</taxon>
        <taxon>Phototrophicus</taxon>
    </lineage>
</organism>
<dbReference type="Proteomes" id="UP000594468">
    <property type="component" value="Chromosome"/>
</dbReference>
<gene>
    <name evidence="1" type="ORF">G4Y79_05195</name>
</gene>
<keyword evidence="2" id="KW-1185">Reference proteome</keyword>
<evidence type="ECO:0000313" key="2">
    <source>
        <dbReference type="Proteomes" id="UP000594468"/>
    </source>
</evidence>
<dbReference type="KEGG" id="pmet:G4Y79_05195"/>
<dbReference type="EMBL" id="CP062983">
    <property type="protein sequence ID" value="QPC83776.1"/>
    <property type="molecule type" value="Genomic_DNA"/>
</dbReference>
<name>A0A7S8IFN0_9CHLR</name>
<sequence>MPAMIGNGVAPGFYNLEDRMSDTLQSFGYGNGWNLLQTSAQIHTKTINEMFRTSVDRVTWAKNRIRVAGGRKPQHLGQNDNPKPQRSKITYEVGLPLRIIGDSLGDNMWSRAETTLADLNADYMEIQMGMDQWMFDNFLSALFTNSSWDYEDDNDKIGTVKVMPLANGDNQLYPNTTGGTDQADHFLAQPDAIDDDHNPFAGAEGIYSTLKAHPINAGATIVVKVAKNLVESIKQLGGFKEKAELYTMYGANTDLASSIIDAFVGWGNEAVGVVDNCVIVRADKLPDNYMVAEAIGGTVKAVAMREPSNAQLRGLEVKPPFRVSSNLEQVDFYLRCGFGVQNRVGAVVMLIGAESYTPPIDFNGPVV</sequence>
<proteinExistence type="predicted"/>
<dbReference type="AlphaFoldDB" id="A0A7S8IFN0"/>
<accession>A0A7S8IFN0</accession>
<dbReference type="RefSeq" id="WP_195171840.1">
    <property type="nucleotide sequence ID" value="NZ_CP062983.1"/>
</dbReference>
<evidence type="ECO:0000313" key="1">
    <source>
        <dbReference type="EMBL" id="QPC83776.1"/>
    </source>
</evidence>
<evidence type="ECO:0008006" key="3">
    <source>
        <dbReference type="Google" id="ProtNLM"/>
    </source>
</evidence>
<protein>
    <recommendedName>
        <fullName evidence="3">Capsid protein</fullName>
    </recommendedName>
</protein>
<reference evidence="1 2" key="1">
    <citation type="submission" date="2020-02" db="EMBL/GenBank/DDBJ databases">
        <authorList>
            <person name="Zheng R.K."/>
            <person name="Sun C.M."/>
        </authorList>
    </citation>
    <scope>NUCLEOTIDE SEQUENCE [LARGE SCALE GENOMIC DNA]</scope>
    <source>
        <strain evidence="2">rifampicinis</strain>
    </source>
</reference>